<dbReference type="AlphaFoldDB" id="A0A4R8LLZ7"/>
<evidence type="ECO:0000313" key="3">
    <source>
        <dbReference type="Proteomes" id="UP000294581"/>
    </source>
</evidence>
<accession>A0A4R8LLZ7</accession>
<dbReference type="Pfam" id="PF22202">
    <property type="entry name" value="C2c1_helical_1st"/>
    <property type="match status" value="1"/>
</dbReference>
<gene>
    <name evidence="2" type="ORF">C7445_11023</name>
</gene>
<evidence type="ECO:0000313" key="2">
    <source>
        <dbReference type="EMBL" id="TDY43979.1"/>
    </source>
</evidence>
<comment type="caution">
    <text evidence="2">The sequence shown here is derived from an EMBL/GenBank/DDBJ whole genome shotgun (WGS) entry which is preliminary data.</text>
</comment>
<keyword evidence="3" id="KW-1185">Reference proteome</keyword>
<sequence length="98" mass="11369">MFQQAIERMMSWESWHQRVGKEYAKLVEQKSRFEQKNFLGQEHLVQIVNRLQLDMKDASSGLESKEPTAHYVTGRGLRGSDKVFSCSSILPCICFDRS</sequence>
<organism evidence="2 3">
    <name type="scientific">Alicyclobacillus sacchari</name>
    <dbReference type="NCBI Taxonomy" id="392010"/>
    <lineage>
        <taxon>Bacteria</taxon>
        <taxon>Bacillati</taxon>
        <taxon>Bacillota</taxon>
        <taxon>Bacilli</taxon>
        <taxon>Bacillales</taxon>
        <taxon>Alicyclobacillaceae</taxon>
        <taxon>Alicyclobacillus</taxon>
    </lineage>
</organism>
<protein>
    <recommendedName>
        <fullName evidence="1">CRISPR-associated endonuclease C2c1 first helical domain-containing protein</fullName>
    </recommendedName>
</protein>
<dbReference type="EMBL" id="SORF01000010">
    <property type="protein sequence ID" value="TDY43979.1"/>
    <property type="molecule type" value="Genomic_DNA"/>
</dbReference>
<dbReference type="InterPro" id="IPR054013">
    <property type="entry name" value="C2c1_helical_1st"/>
</dbReference>
<feature type="domain" description="CRISPR-associated endonuclease C2c1 first helical" evidence="1">
    <location>
        <begin position="1"/>
        <end position="84"/>
    </location>
</feature>
<dbReference type="Proteomes" id="UP000294581">
    <property type="component" value="Unassembled WGS sequence"/>
</dbReference>
<evidence type="ECO:0000259" key="1">
    <source>
        <dbReference type="Pfam" id="PF22202"/>
    </source>
</evidence>
<proteinExistence type="predicted"/>
<reference evidence="2 3" key="1">
    <citation type="submission" date="2019-03" db="EMBL/GenBank/DDBJ databases">
        <title>Genomic Encyclopedia of Type Strains, Phase IV (KMG-IV): sequencing the most valuable type-strain genomes for metagenomic binning, comparative biology and taxonomic classification.</title>
        <authorList>
            <person name="Goeker M."/>
        </authorList>
    </citation>
    <scope>NUCLEOTIDE SEQUENCE [LARGE SCALE GENOMIC DNA]</scope>
    <source>
        <strain evidence="2 3">DSM 17974</strain>
    </source>
</reference>
<name>A0A4R8LLZ7_9BACL</name>